<dbReference type="CDD" id="cd01089">
    <property type="entry name" value="PA2G4-like"/>
    <property type="match status" value="1"/>
</dbReference>
<dbReference type="InterPro" id="IPR036005">
    <property type="entry name" value="Creatinase/aminopeptidase-like"/>
</dbReference>
<dbReference type="SUPFAM" id="SSF46785">
    <property type="entry name" value="Winged helix' DNA-binding domain"/>
    <property type="match status" value="1"/>
</dbReference>
<dbReference type="Gene3D" id="1.10.10.10">
    <property type="entry name" value="Winged helix-like DNA-binding domain superfamily/Winged helix DNA-binding domain"/>
    <property type="match status" value="1"/>
</dbReference>
<comment type="caution">
    <text evidence="4">The sequence shown here is derived from an EMBL/GenBank/DDBJ whole genome shotgun (WGS) entry which is preliminary data.</text>
</comment>
<dbReference type="NCBIfam" id="TIGR00495">
    <property type="entry name" value="crvDNA_42K"/>
    <property type="match status" value="1"/>
</dbReference>
<dbReference type="InterPro" id="IPR001714">
    <property type="entry name" value="Pept_M24_MAP"/>
</dbReference>
<dbReference type="Proteomes" id="UP000612055">
    <property type="component" value="Unassembled WGS sequence"/>
</dbReference>
<feature type="region of interest" description="Disordered" evidence="2">
    <location>
        <begin position="369"/>
        <end position="390"/>
    </location>
</feature>
<dbReference type="PRINTS" id="PR00599">
    <property type="entry name" value="MAPEPTIDASE"/>
</dbReference>
<accession>A0A835XPJ6</accession>
<evidence type="ECO:0000256" key="1">
    <source>
        <dbReference type="ARBA" id="ARBA00007319"/>
    </source>
</evidence>
<dbReference type="OrthoDB" id="5876363at2759"/>
<sequence>MSDDGSVHGEVEPNLSSPEVVTKYKAAADICNRALQAVIDACKDGAKVVDLCRAGDNFINKECANIYKGKQIEKGVAFPTCVSVNSVVGHYSPNSDDTTAVKNGDVVKIDMGCHIEGFIATQATTVVVGEEPITGRTADVIAAARTAFDAAVRLIRPGKHISDVSGPLQKIAEAYGCNMVEGVMSHEMKQFVIDGSKCILNKPTPDQKVEDAEFEENEVYAIDIVVSSGEGKPRVLDEKETTVYKRALEMAYQLKMQASRTVFSLVNSKFATMPFTLRALMDEAASQKTELKVGQLKLGLVECLNHGLLHPYPVLHEKPGEVVAQIKGTVLLMPNGSSIVTSATRQTVTSEKKVEDKEILDLLATPVSAKSAKKKKNKDKAAAAAPPAAQ</sequence>
<reference evidence="4" key="1">
    <citation type="journal article" date="2020" name="bioRxiv">
        <title>Comparative genomics of Chlamydomonas.</title>
        <authorList>
            <person name="Craig R.J."/>
            <person name="Hasan A.R."/>
            <person name="Ness R.W."/>
            <person name="Keightley P.D."/>
        </authorList>
    </citation>
    <scope>NUCLEOTIDE SEQUENCE</scope>
    <source>
        <strain evidence="4">CCAP 11/70</strain>
    </source>
</reference>
<dbReference type="InterPro" id="IPR036388">
    <property type="entry name" value="WH-like_DNA-bd_sf"/>
</dbReference>
<dbReference type="PANTHER" id="PTHR10804">
    <property type="entry name" value="PROTEASE FAMILY M24 METHIONYL AMINOPEPTIDASE, AMINOPEPTIDASE P"/>
    <property type="match status" value="1"/>
</dbReference>
<dbReference type="SUPFAM" id="SSF55920">
    <property type="entry name" value="Creatinase/aminopeptidase"/>
    <property type="match status" value="1"/>
</dbReference>
<dbReference type="EMBL" id="JAEHOE010000144">
    <property type="protein sequence ID" value="KAG2484685.1"/>
    <property type="molecule type" value="Genomic_DNA"/>
</dbReference>
<dbReference type="AlphaFoldDB" id="A0A835XPJ6"/>
<dbReference type="InterPro" id="IPR047113">
    <property type="entry name" value="PA2G4/ARX1"/>
</dbReference>
<dbReference type="Pfam" id="PF00557">
    <property type="entry name" value="Peptidase_M24"/>
    <property type="match status" value="1"/>
</dbReference>
<protein>
    <recommendedName>
        <fullName evidence="3">Peptidase M24 domain-containing protein</fullName>
    </recommendedName>
</protein>
<organism evidence="4 5">
    <name type="scientific">Edaphochlamys debaryana</name>
    <dbReference type="NCBI Taxonomy" id="47281"/>
    <lineage>
        <taxon>Eukaryota</taxon>
        <taxon>Viridiplantae</taxon>
        <taxon>Chlorophyta</taxon>
        <taxon>core chlorophytes</taxon>
        <taxon>Chlorophyceae</taxon>
        <taxon>CS clade</taxon>
        <taxon>Chlamydomonadales</taxon>
        <taxon>Chlamydomonadales incertae sedis</taxon>
        <taxon>Edaphochlamys</taxon>
    </lineage>
</organism>
<keyword evidence="5" id="KW-1185">Reference proteome</keyword>
<proteinExistence type="inferred from homology"/>
<comment type="similarity">
    <text evidence="1">Belongs to the peptidase M24 family.</text>
</comment>
<feature type="domain" description="Peptidase M24" evidence="3">
    <location>
        <begin position="23"/>
        <end position="224"/>
    </location>
</feature>
<evidence type="ECO:0000313" key="4">
    <source>
        <dbReference type="EMBL" id="KAG2484685.1"/>
    </source>
</evidence>
<dbReference type="InterPro" id="IPR036390">
    <property type="entry name" value="WH_DNA-bd_sf"/>
</dbReference>
<dbReference type="FunFam" id="1.10.10.10:FF:000029">
    <property type="entry name" value="Proliferation-associated 2G4, a"/>
    <property type="match status" value="1"/>
</dbReference>
<dbReference type="InterPro" id="IPR004545">
    <property type="entry name" value="PA2G4"/>
</dbReference>
<evidence type="ECO:0000259" key="3">
    <source>
        <dbReference type="Pfam" id="PF00557"/>
    </source>
</evidence>
<name>A0A835XPJ6_9CHLO</name>
<gene>
    <name evidence="4" type="ORF">HYH03_016514</name>
</gene>
<dbReference type="InterPro" id="IPR000994">
    <property type="entry name" value="Pept_M24"/>
</dbReference>
<evidence type="ECO:0000256" key="2">
    <source>
        <dbReference type="SAM" id="MobiDB-lite"/>
    </source>
</evidence>
<dbReference type="PANTHER" id="PTHR10804:SF11">
    <property type="entry name" value="PROLIFERATION-ASSOCIATED PROTEIN 2G4"/>
    <property type="match status" value="1"/>
</dbReference>
<evidence type="ECO:0000313" key="5">
    <source>
        <dbReference type="Proteomes" id="UP000612055"/>
    </source>
</evidence>
<dbReference type="Gene3D" id="3.90.230.10">
    <property type="entry name" value="Creatinase/methionine aminopeptidase superfamily"/>
    <property type="match status" value="1"/>
</dbReference>